<feature type="non-terminal residue" evidence="1">
    <location>
        <position position="78"/>
    </location>
</feature>
<protein>
    <submittedName>
        <fullName evidence="1">GCN5-related N-acetyltransferase</fullName>
    </submittedName>
</protein>
<evidence type="ECO:0000313" key="1">
    <source>
        <dbReference type="EMBL" id="EFK96203.1"/>
    </source>
</evidence>
<sequence>MIRKAIIEDIKPIHRILSHYGDQGLLLARPLSELYDHLRDFFVVVAEGPEQKIIGTCALGICWEDLAEIRSLAVLEDD</sequence>
<reference evidence="1" key="1">
    <citation type="submission" date="2010-07" db="EMBL/GenBank/DDBJ databases">
        <authorList>
            <consortium name="CONSOLIDER consortium CSD2007-00005"/>
            <person name="Guazzaroni M.-E."/>
            <person name="Richter M."/>
            <person name="Garcia-Salamanca A."/>
            <person name="Yarza P."/>
            <person name="Ferrer M."/>
        </authorList>
    </citation>
    <scope>NUCLEOTIDE SEQUENCE</scope>
</reference>
<comment type="caution">
    <text evidence="1">The sequence shown here is derived from an EMBL/GenBank/DDBJ whole genome shotgun (WGS) entry which is preliminary data.</text>
</comment>
<accession>D9PJR3</accession>
<organism evidence="1">
    <name type="scientific">sediment metagenome</name>
    <dbReference type="NCBI Taxonomy" id="749907"/>
    <lineage>
        <taxon>unclassified sequences</taxon>
        <taxon>metagenomes</taxon>
        <taxon>ecological metagenomes</taxon>
    </lineage>
</organism>
<gene>
    <name evidence="1" type="ORF">LDC_1776</name>
</gene>
<keyword evidence="1" id="KW-0808">Transferase</keyword>
<dbReference type="Gene3D" id="3.40.630.30">
    <property type="match status" value="1"/>
</dbReference>
<reference evidence="1" key="2">
    <citation type="journal article" date="2011" name="Microb. Ecol.">
        <title>Taxonomic and Functional Metagenomic Profiling of the Microbial Community in the Anoxic Sediment of a Sub-saline Shallow Lake (Laguna de Carrizo, Central Spain).</title>
        <authorList>
            <person name="Ferrer M."/>
            <person name="Guazzaroni M.E."/>
            <person name="Richter M."/>
            <person name="Garcia-Salamanca A."/>
            <person name="Yarza P."/>
            <person name="Suarez-Suarez A."/>
            <person name="Solano J."/>
            <person name="Alcaide M."/>
            <person name="van Dillewijn P."/>
            <person name="Molina-Henares M.A."/>
            <person name="Lopez-Cortes N."/>
            <person name="Al-Ramahi Y."/>
            <person name="Guerrero C."/>
            <person name="Acosta A."/>
            <person name="de Eugenio L.I."/>
            <person name="Martinez V."/>
            <person name="Marques S."/>
            <person name="Rojo F."/>
            <person name="Santero E."/>
            <person name="Genilloud O."/>
            <person name="Perez-Perez J."/>
            <person name="Rossello-Mora R."/>
            <person name="Ramos J.L."/>
        </authorList>
    </citation>
    <scope>NUCLEOTIDE SEQUENCE</scope>
</reference>
<dbReference type="AlphaFoldDB" id="D9PJR3"/>
<dbReference type="SUPFAM" id="SSF55729">
    <property type="entry name" value="Acyl-CoA N-acyltransferases (Nat)"/>
    <property type="match status" value="1"/>
</dbReference>
<proteinExistence type="predicted"/>
<dbReference type="InterPro" id="IPR016181">
    <property type="entry name" value="Acyl_CoA_acyltransferase"/>
</dbReference>
<dbReference type="EMBL" id="ADZX01000548">
    <property type="protein sequence ID" value="EFK96203.1"/>
    <property type="molecule type" value="Genomic_DNA"/>
</dbReference>
<name>D9PJR3_9ZZZZ</name>
<dbReference type="GO" id="GO:0016740">
    <property type="term" value="F:transferase activity"/>
    <property type="evidence" value="ECO:0007669"/>
    <property type="project" value="UniProtKB-KW"/>
</dbReference>